<accession>G3EAF9</accession>
<sequence>MDTKMISQFSVMDTEMLACVEGGDNSYGFWYRVGSLVRDGFDLYVENQRRLHAMCPLCI</sequence>
<protein>
    <submittedName>
        <fullName evidence="1">Uncharacterized protein</fullName>
    </submittedName>
</protein>
<proteinExistence type="predicted"/>
<reference evidence="1" key="1">
    <citation type="submission" date="2010-11" db="EMBL/GenBank/DDBJ databases">
        <authorList>
            <person name="Son M."/>
            <person name="Shchepetov M."/>
            <person name="Adrian P."/>
            <person name="Madhi S."/>
            <person name="de Gouveia L."/>
            <person name="von Gottberg A."/>
            <person name="Klugman K.P."/>
            <person name="Weiser J.N."/>
            <person name="Dawid S."/>
        </authorList>
    </citation>
    <scope>NUCLEOTIDE SEQUENCE</scope>
    <source>
        <strain evidence="1">P164</strain>
    </source>
</reference>
<dbReference type="EMBL" id="HQ668084">
    <property type="protein sequence ID" value="AEN02755.1"/>
    <property type="molecule type" value="Genomic_DNA"/>
</dbReference>
<dbReference type="RefSeq" id="WP_049533696.1">
    <property type="nucleotide sequence ID" value="NZ_CKTE01000002.1"/>
</dbReference>
<evidence type="ECO:0000313" key="1">
    <source>
        <dbReference type="EMBL" id="AEN02755.1"/>
    </source>
</evidence>
<dbReference type="AlphaFoldDB" id="G3EAF9"/>
<name>G3EAF9_STREE</name>
<organism evidence="1">
    <name type="scientific">Streptococcus pneumoniae</name>
    <dbReference type="NCBI Taxonomy" id="1313"/>
    <lineage>
        <taxon>Bacteria</taxon>
        <taxon>Bacillati</taxon>
        <taxon>Bacillota</taxon>
        <taxon>Bacilli</taxon>
        <taxon>Lactobacillales</taxon>
        <taxon>Streptococcaceae</taxon>
        <taxon>Streptococcus</taxon>
    </lineage>
</organism>
<reference evidence="1" key="2">
    <citation type="journal article" date="2011" name="MBio">
        <title>Conserved Mutations in the Pneumococcal Bacteriocin Transporter Gene, blpA, Result in a Complex Population Consisting of Producers and Cheaters.</title>
        <authorList>
            <person name="Son M.R."/>
            <person name="Shchepetov M."/>
            <person name="Adrian P.V."/>
            <person name="Madhi S.A."/>
            <person name="de Gouveia L."/>
            <person name="von Gottberg A."/>
            <person name="Klugman K.P."/>
            <person name="Weiser J.N."/>
            <person name="Dawid S."/>
        </authorList>
    </citation>
    <scope>NUCLEOTIDE SEQUENCE</scope>
    <source>
        <strain evidence="1">P164</strain>
    </source>
</reference>